<feature type="coiled-coil region" evidence="2">
    <location>
        <begin position="42"/>
        <end position="69"/>
    </location>
</feature>
<evidence type="ECO:0000259" key="3">
    <source>
        <dbReference type="PROSITE" id="PS50111"/>
    </source>
</evidence>
<name>X1MUW0_9ZZZZ</name>
<evidence type="ECO:0000313" key="4">
    <source>
        <dbReference type="EMBL" id="GAI35053.1"/>
    </source>
</evidence>
<dbReference type="SMART" id="SM00283">
    <property type="entry name" value="MA"/>
    <property type="match status" value="1"/>
</dbReference>
<dbReference type="EMBL" id="BARV01027240">
    <property type="protein sequence ID" value="GAI35053.1"/>
    <property type="molecule type" value="Genomic_DNA"/>
</dbReference>
<dbReference type="GO" id="GO:0007165">
    <property type="term" value="P:signal transduction"/>
    <property type="evidence" value="ECO:0007669"/>
    <property type="project" value="InterPro"/>
</dbReference>
<reference evidence="4" key="1">
    <citation type="journal article" date="2014" name="Front. Microbiol.">
        <title>High frequency of phylogenetically diverse reductive dehalogenase-homologous genes in deep subseafloor sedimentary metagenomes.</title>
        <authorList>
            <person name="Kawai M."/>
            <person name="Futagami T."/>
            <person name="Toyoda A."/>
            <person name="Takaki Y."/>
            <person name="Nishi S."/>
            <person name="Hori S."/>
            <person name="Arai W."/>
            <person name="Tsubouchi T."/>
            <person name="Morono Y."/>
            <person name="Uchiyama I."/>
            <person name="Ito T."/>
            <person name="Fujiyama A."/>
            <person name="Inagaki F."/>
            <person name="Takami H."/>
        </authorList>
    </citation>
    <scope>NUCLEOTIDE SEQUENCE</scope>
    <source>
        <strain evidence="4">Expedition CK06-06</strain>
    </source>
</reference>
<dbReference type="Gene3D" id="1.10.287.950">
    <property type="entry name" value="Methyl-accepting chemotaxis protein"/>
    <property type="match status" value="1"/>
</dbReference>
<dbReference type="Pfam" id="PF00015">
    <property type="entry name" value="MCPsignal"/>
    <property type="match status" value="1"/>
</dbReference>
<dbReference type="FunFam" id="1.10.287.950:FF:000001">
    <property type="entry name" value="Methyl-accepting chemotaxis sensory transducer"/>
    <property type="match status" value="1"/>
</dbReference>
<dbReference type="AlphaFoldDB" id="X1MUW0"/>
<feature type="domain" description="Methyl-accepting transducer" evidence="3">
    <location>
        <begin position="23"/>
        <end position="226"/>
    </location>
</feature>
<evidence type="ECO:0000256" key="2">
    <source>
        <dbReference type="SAM" id="Coils"/>
    </source>
</evidence>
<sequence>SLLYEIRVMRDKLASLVQQVRTGTHTIAGASSEIAMGNQNLSERTEQQAETLEKTVAAMEELTAAVRRNADNARQANALAGSASDIASEGGVVVQQVVATMGQIDAASRKIVDIIGVIDSIAFQTNILALNAAVEAARAGEQGRGFAVVASEVRSLAQRSAAAAHEIKHLIDSSVASVSDGSRLVQQAGGTMQQVVASVQRVTAVVAEISDASQAQTEGILAVNDAIVLVVLIMYLFLQNIRATFIPAITVPVVLLGTFGI</sequence>
<keyword evidence="1" id="KW-0488">Methylation</keyword>
<dbReference type="PRINTS" id="PR00260">
    <property type="entry name" value="CHEMTRNSDUCR"/>
</dbReference>
<dbReference type="InterPro" id="IPR004089">
    <property type="entry name" value="MCPsignal_dom"/>
</dbReference>
<dbReference type="PANTHER" id="PTHR43531">
    <property type="entry name" value="PROTEIN ICFG"/>
    <property type="match status" value="1"/>
</dbReference>
<gene>
    <name evidence="4" type="ORF">S06H3_43868</name>
</gene>
<dbReference type="PANTHER" id="PTHR43531:SF14">
    <property type="entry name" value="METHYL-ACCEPTING CHEMOTAXIS PROTEIN I-RELATED"/>
    <property type="match status" value="1"/>
</dbReference>
<proteinExistence type="predicted"/>
<protein>
    <recommendedName>
        <fullName evidence="3">Methyl-accepting transducer domain-containing protein</fullName>
    </recommendedName>
</protein>
<keyword evidence="2" id="KW-0175">Coiled coil</keyword>
<feature type="non-terminal residue" evidence="4">
    <location>
        <position position="1"/>
    </location>
</feature>
<dbReference type="GO" id="GO:0004888">
    <property type="term" value="F:transmembrane signaling receptor activity"/>
    <property type="evidence" value="ECO:0007669"/>
    <property type="project" value="InterPro"/>
</dbReference>
<dbReference type="GO" id="GO:0006935">
    <property type="term" value="P:chemotaxis"/>
    <property type="evidence" value="ECO:0007669"/>
    <property type="project" value="InterPro"/>
</dbReference>
<dbReference type="PROSITE" id="PS50111">
    <property type="entry name" value="CHEMOTAXIS_TRANSDUC_2"/>
    <property type="match status" value="1"/>
</dbReference>
<dbReference type="GO" id="GO:0022857">
    <property type="term" value="F:transmembrane transporter activity"/>
    <property type="evidence" value="ECO:0007669"/>
    <property type="project" value="InterPro"/>
</dbReference>
<feature type="non-terminal residue" evidence="4">
    <location>
        <position position="261"/>
    </location>
</feature>
<dbReference type="InterPro" id="IPR004090">
    <property type="entry name" value="Chemotax_Me-accpt_rcpt"/>
</dbReference>
<dbReference type="SUPFAM" id="SSF58104">
    <property type="entry name" value="Methyl-accepting chemotaxis protein (MCP) signaling domain"/>
    <property type="match status" value="1"/>
</dbReference>
<comment type="caution">
    <text evidence="4">The sequence shown here is derived from an EMBL/GenBank/DDBJ whole genome shotgun (WGS) entry which is preliminary data.</text>
</comment>
<accession>X1MUW0</accession>
<evidence type="ECO:0000256" key="1">
    <source>
        <dbReference type="ARBA" id="ARBA00022481"/>
    </source>
</evidence>
<dbReference type="GO" id="GO:0005886">
    <property type="term" value="C:plasma membrane"/>
    <property type="evidence" value="ECO:0007669"/>
    <property type="project" value="TreeGrafter"/>
</dbReference>
<organism evidence="4">
    <name type="scientific">marine sediment metagenome</name>
    <dbReference type="NCBI Taxonomy" id="412755"/>
    <lineage>
        <taxon>unclassified sequences</taxon>
        <taxon>metagenomes</taxon>
        <taxon>ecological metagenomes</taxon>
    </lineage>
</organism>
<dbReference type="InterPro" id="IPR051310">
    <property type="entry name" value="MCP_chemotaxis"/>
</dbReference>